<evidence type="ECO:0000313" key="2">
    <source>
        <dbReference type="Proteomes" id="UP000187455"/>
    </source>
</evidence>
<reference evidence="1 2" key="1">
    <citation type="journal article" date="2016" name="Mol. Biol. Evol.">
        <title>Genome-Wide Survey of Gut Fungi (Harpellales) Reveals the First Horizontally Transferred Ubiquitin Gene from a Mosquito Host.</title>
        <authorList>
            <person name="Wang Y."/>
            <person name="White M.M."/>
            <person name="Kvist S."/>
            <person name="Moncalvo J.M."/>
        </authorList>
    </citation>
    <scope>NUCLEOTIDE SEQUENCE [LARGE SCALE GENOMIC DNA]</scope>
    <source>
        <strain evidence="1 2">ALG-7-W6</strain>
    </source>
</reference>
<sequence>MADETIFELLMKQLSDGPDRETYPKVALKYPIKPIESFHEESESSNKRSRSFATGKIVHPLNTGLELKKQISMELTGLTDFHPKLVVKGKNISDDKLLNDYEALTQGFLSDEIKNEPVIHVMSPVDNVLAATNNTEGDESIMKENANKNILGFDISRHEKTLDSAADQPREDFEHDALLTSLDPLSEKTLDILRGFGTEGSQFLSSFRVLLNETFGEHDSQRVEEIFNEAIFGKKSN</sequence>
<evidence type="ECO:0008006" key="3">
    <source>
        <dbReference type="Google" id="ProtNLM"/>
    </source>
</evidence>
<comment type="caution">
    <text evidence="1">The sequence shown here is derived from an EMBL/GenBank/DDBJ whole genome shotgun (WGS) entry which is preliminary data.</text>
</comment>
<name>A0A1R0GVV5_9FUNG</name>
<evidence type="ECO:0000313" key="1">
    <source>
        <dbReference type="EMBL" id="OLY80978.1"/>
    </source>
</evidence>
<dbReference type="EMBL" id="LSSL01002908">
    <property type="protein sequence ID" value="OLY80978.1"/>
    <property type="molecule type" value="Genomic_DNA"/>
</dbReference>
<keyword evidence="2" id="KW-1185">Reference proteome</keyword>
<proteinExistence type="predicted"/>
<dbReference type="Proteomes" id="UP000187455">
    <property type="component" value="Unassembled WGS sequence"/>
</dbReference>
<accession>A0A1R0GVV5</accession>
<dbReference type="AlphaFoldDB" id="A0A1R0GVV5"/>
<gene>
    <name evidence="1" type="ORF">AYI68_g4921</name>
</gene>
<protein>
    <recommendedName>
        <fullName evidence="3">Ubiquitin-like domain-containing protein</fullName>
    </recommendedName>
</protein>
<organism evidence="1 2">
    <name type="scientific">Smittium mucronatum</name>
    <dbReference type="NCBI Taxonomy" id="133383"/>
    <lineage>
        <taxon>Eukaryota</taxon>
        <taxon>Fungi</taxon>
        <taxon>Fungi incertae sedis</taxon>
        <taxon>Zoopagomycota</taxon>
        <taxon>Kickxellomycotina</taxon>
        <taxon>Harpellomycetes</taxon>
        <taxon>Harpellales</taxon>
        <taxon>Legeriomycetaceae</taxon>
        <taxon>Smittium</taxon>
    </lineage>
</organism>
<dbReference type="OrthoDB" id="5739002at2759"/>